<reference evidence="2" key="1">
    <citation type="journal article" date="2019" name="Int. J. Syst. Evol. Microbiol.">
        <title>The Global Catalogue of Microorganisms (GCM) 10K type strain sequencing project: providing services to taxonomists for standard genome sequencing and annotation.</title>
        <authorList>
            <consortium name="The Broad Institute Genomics Platform"/>
            <consortium name="The Broad Institute Genome Sequencing Center for Infectious Disease"/>
            <person name="Wu L."/>
            <person name="Ma J."/>
        </authorList>
    </citation>
    <scope>NUCLEOTIDE SEQUENCE [LARGE SCALE GENOMIC DNA]</scope>
    <source>
        <strain evidence="2">KCTC 12861</strain>
    </source>
</reference>
<evidence type="ECO:0000313" key="2">
    <source>
        <dbReference type="Proteomes" id="UP000637980"/>
    </source>
</evidence>
<sequence length="112" mass="12225">MRAAGTLSEPLLLLRPDIHHATDGSTTKSYAQVALVWGQVRPSTGTESMAAGRIASTYPLTITIRRRTDVAEGWRIERDGQSLRVRAVIPHAGQDPFMQILCEHEEGDDGGT</sequence>
<protein>
    <recommendedName>
        <fullName evidence="3">Phage head-tail adaptor</fullName>
    </recommendedName>
</protein>
<dbReference type="NCBIfam" id="TIGR01563">
    <property type="entry name" value="gp16_SPP1"/>
    <property type="match status" value="1"/>
</dbReference>
<evidence type="ECO:0000313" key="1">
    <source>
        <dbReference type="EMBL" id="GHB19532.1"/>
    </source>
</evidence>
<dbReference type="InterPro" id="IPR008767">
    <property type="entry name" value="Phage_SPP1_head-tail_adaptor"/>
</dbReference>
<dbReference type="Gene3D" id="2.40.10.270">
    <property type="entry name" value="Bacteriophage SPP1 head-tail adaptor protein"/>
    <property type="match status" value="1"/>
</dbReference>
<dbReference type="Proteomes" id="UP000637980">
    <property type="component" value="Unassembled WGS sequence"/>
</dbReference>
<comment type="caution">
    <text evidence="1">The sequence shown here is derived from an EMBL/GenBank/DDBJ whole genome shotgun (WGS) entry which is preliminary data.</text>
</comment>
<accession>A0ABQ3E053</accession>
<evidence type="ECO:0008006" key="3">
    <source>
        <dbReference type="Google" id="ProtNLM"/>
    </source>
</evidence>
<organism evidence="1 2">
    <name type="scientific">Pseudovibrio japonicus</name>
    <dbReference type="NCBI Taxonomy" id="366534"/>
    <lineage>
        <taxon>Bacteria</taxon>
        <taxon>Pseudomonadati</taxon>
        <taxon>Pseudomonadota</taxon>
        <taxon>Alphaproteobacteria</taxon>
        <taxon>Hyphomicrobiales</taxon>
        <taxon>Stappiaceae</taxon>
        <taxon>Pseudovibrio</taxon>
    </lineage>
</organism>
<dbReference type="InterPro" id="IPR038666">
    <property type="entry name" value="SSP1_head-tail_sf"/>
</dbReference>
<dbReference type="EMBL" id="BMXE01000001">
    <property type="protein sequence ID" value="GHB19532.1"/>
    <property type="molecule type" value="Genomic_DNA"/>
</dbReference>
<dbReference type="Pfam" id="PF05521">
    <property type="entry name" value="Phage_HCP"/>
    <property type="match status" value="1"/>
</dbReference>
<name>A0ABQ3E053_9HYPH</name>
<keyword evidence="2" id="KW-1185">Reference proteome</keyword>
<proteinExistence type="predicted"/>
<dbReference type="RefSeq" id="WP_189434951.1">
    <property type="nucleotide sequence ID" value="NZ_BMXE01000001.1"/>
</dbReference>
<gene>
    <name evidence="1" type="ORF">GCM10007094_04310</name>
</gene>